<dbReference type="EMBL" id="PVTJ01000009">
    <property type="protein sequence ID" value="PRY56405.1"/>
    <property type="molecule type" value="Genomic_DNA"/>
</dbReference>
<evidence type="ECO:0000313" key="3">
    <source>
        <dbReference type="Proteomes" id="UP000238176"/>
    </source>
</evidence>
<proteinExistence type="predicted"/>
<comment type="caution">
    <text evidence="2">The sequence shown here is derived from an EMBL/GenBank/DDBJ whole genome shotgun (WGS) entry which is preliminary data.</text>
</comment>
<keyword evidence="3" id="KW-1185">Reference proteome</keyword>
<dbReference type="InterPro" id="IPR041657">
    <property type="entry name" value="HTH_17"/>
</dbReference>
<dbReference type="OrthoDB" id="4463966at2"/>
<gene>
    <name evidence="2" type="ORF">B0I28_10954</name>
</gene>
<evidence type="ECO:0000259" key="1">
    <source>
        <dbReference type="Pfam" id="PF12728"/>
    </source>
</evidence>
<organism evidence="2 3">
    <name type="scientific">Glycomyces artemisiae</name>
    <dbReference type="NCBI Taxonomy" id="1076443"/>
    <lineage>
        <taxon>Bacteria</taxon>
        <taxon>Bacillati</taxon>
        <taxon>Actinomycetota</taxon>
        <taxon>Actinomycetes</taxon>
        <taxon>Glycomycetales</taxon>
        <taxon>Glycomycetaceae</taxon>
        <taxon>Glycomyces</taxon>
    </lineage>
</organism>
<feature type="domain" description="Helix-turn-helix" evidence="1">
    <location>
        <begin position="13"/>
        <end position="60"/>
    </location>
</feature>
<name>A0A2T0UEN4_9ACTN</name>
<accession>A0A2T0UEN4</accession>
<dbReference type="AlphaFoldDB" id="A0A2T0UEN4"/>
<evidence type="ECO:0000313" key="2">
    <source>
        <dbReference type="EMBL" id="PRY56405.1"/>
    </source>
</evidence>
<dbReference type="Proteomes" id="UP000238176">
    <property type="component" value="Unassembled WGS sequence"/>
</dbReference>
<protein>
    <recommendedName>
        <fullName evidence="1">Helix-turn-helix domain-containing protein</fullName>
    </recommendedName>
</protein>
<dbReference type="RefSeq" id="WP_106365836.1">
    <property type="nucleotide sequence ID" value="NZ_PVTJ01000009.1"/>
</dbReference>
<reference evidence="2 3" key="1">
    <citation type="submission" date="2018-03" db="EMBL/GenBank/DDBJ databases">
        <title>Genomic Encyclopedia of Type Strains, Phase III (KMG-III): the genomes of soil and plant-associated and newly described type strains.</title>
        <authorList>
            <person name="Whitman W."/>
        </authorList>
    </citation>
    <scope>NUCLEOTIDE SEQUENCE [LARGE SCALE GENOMIC DNA]</scope>
    <source>
        <strain evidence="2 3">CGMCC 4.7067</strain>
    </source>
</reference>
<sequence length="70" mass="7723">MPRTSPELPELVSIPGAAAILGYSKQYVHRLADRGQLVGTRIDGNGGWAFVKKYVEEYAKMLKGATEDDR</sequence>
<dbReference type="Pfam" id="PF12728">
    <property type="entry name" value="HTH_17"/>
    <property type="match status" value="1"/>
</dbReference>